<name>A0ABX3NM33_9GAMM</name>
<proteinExistence type="predicted"/>
<dbReference type="Pfam" id="PF13333">
    <property type="entry name" value="rve_2"/>
    <property type="match status" value="1"/>
</dbReference>
<dbReference type="Proteomes" id="UP000190777">
    <property type="component" value="Unassembled WGS sequence"/>
</dbReference>
<sequence length="51" mass="6153">MRQPHLHQVDELKQVIDEYIHYYNHDRIKSKLKGLSPVKYRNLVQLGLIKP</sequence>
<gene>
    <name evidence="2" type="ORF">B5J93_05705</name>
</gene>
<evidence type="ECO:0000313" key="3">
    <source>
        <dbReference type="Proteomes" id="UP000190777"/>
    </source>
</evidence>
<reference evidence="2 3" key="1">
    <citation type="submission" date="2017-03" db="EMBL/GenBank/DDBJ databases">
        <title>Draft genome sequence of Moraxella equi CCUG 4950T type strain.</title>
        <authorList>
            <person name="Salva-Serra F."/>
            <person name="Engstrom-Jakobsson H."/>
            <person name="Thorell K."/>
            <person name="Jaen-Luchoro D."/>
            <person name="Gonzales-Siles L."/>
            <person name="Karlsson R."/>
            <person name="Yazdan S."/>
            <person name="Boulund F."/>
            <person name="Johnning A."/>
            <person name="Engstrand L."/>
            <person name="Kristiansson E."/>
            <person name="Moore E."/>
        </authorList>
    </citation>
    <scope>NUCLEOTIDE SEQUENCE [LARGE SCALE GENOMIC DNA]</scope>
    <source>
        <strain evidence="2 3">CCUG 4950</strain>
    </source>
</reference>
<protein>
    <recommendedName>
        <fullName evidence="1">Integrase catalytic domain-containing protein</fullName>
    </recommendedName>
</protein>
<dbReference type="InterPro" id="IPR001584">
    <property type="entry name" value="Integrase_cat-core"/>
</dbReference>
<dbReference type="EMBL" id="MXAP01000052">
    <property type="protein sequence ID" value="OPH38636.1"/>
    <property type="molecule type" value="Genomic_DNA"/>
</dbReference>
<feature type="domain" description="Integrase catalytic" evidence="1">
    <location>
        <begin position="4"/>
        <end position="42"/>
    </location>
</feature>
<evidence type="ECO:0000313" key="2">
    <source>
        <dbReference type="EMBL" id="OPH38636.1"/>
    </source>
</evidence>
<evidence type="ECO:0000259" key="1">
    <source>
        <dbReference type="Pfam" id="PF13333"/>
    </source>
</evidence>
<comment type="caution">
    <text evidence="2">The sequence shown here is derived from an EMBL/GenBank/DDBJ whole genome shotgun (WGS) entry which is preliminary data.</text>
</comment>
<keyword evidence="3" id="KW-1185">Reference proteome</keyword>
<accession>A0ABX3NM33</accession>
<organism evidence="2 3">
    <name type="scientific">Moraxella equi</name>
    <dbReference type="NCBI Taxonomy" id="60442"/>
    <lineage>
        <taxon>Bacteria</taxon>
        <taxon>Pseudomonadati</taxon>
        <taxon>Pseudomonadota</taxon>
        <taxon>Gammaproteobacteria</taxon>
        <taxon>Moraxellales</taxon>
        <taxon>Moraxellaceae</taxon>
        <taxon>Moraxella</taxon>
    </lineage>
</organism>